<sequence>MRDISKLIRELREMSEKIPVWKFLLIWTVFFLFGLSSLIQAVRWW</sequence>
<dbReference type="EMBL" id="AAKDYG010000014">
    <property type="protein sequence ID" value="ECR0192518.1"/>
    <property type="molecule type" value="Genomic_DNA"/>
</dbReference>
<evidence type="ECO:0000256" key="1">
    <source>
        <dbReference type="SAM" id="Phobius"/>
    </source>
</evidence>
<comment type="caution">
    <text evidence="2">The sequence shown here is derived from an EMBL/GenBank/DDBJ whole genome shotgun (WGS) entry which is preliminary data.</text>
</comment>
<keyword evidence="1" id="KW-0812">Transmembrane</keyword>
<accession>A0A5Z0R0Q0</accession>
<keyword evidence="1" id="KW-1133">Transmembrane helix</keyword>
<protein>
    <submittedName>
        <fullName evidence="2">Uncharacterized protein</fullName>
    </submittedName>
</protein>
<name>A0A5Z0R0Q0_SALER</name>
<dbReference type="AlphaFoldDB" id="A0A5Z0R0Q0"/>
<organism evidence="2">
    <name type="scientific">Salmonella enterica</name>
    <name type="common">Salmonella choleraesuis</name>
    <dbReference type="NCBI Taxonomy" id="28901"/>
    <lineage>
        <taxon>Bacteria</taxon>
        <taxon>Pseudomonadati</taxon>
        <taxon>Pseudomonadota</taxon>
        <taxon>Gammaproteobacteria</taxon>
        <taxon>Enterobacterales</taxon>
        <taxon>Enterobacteriaceae</taxon>
        <taxon>Salmonella</taxon>
    </lineage>
</organism>
<reference evidence="2" key="1">
    <citation type="submission" date="2019-09" db="EMBL/GenBank/DDBJ databases">
        <authorList>
            <consortium name="PulseNet: The National Subtyping Network for Foodborne Disease Surveillance"/>
            <person name="Tarr C.L."/>
            <person name="Trees E."/>
            <person name="Katz L.S."/>
            <person name="Carleton-Romer H.A."/>
            <person name="Stroika S."/>
            <person name="Kucerova Z."/>
            <person name="Roache K.F."/>
            <person name="Sabol A.L."/>
            <person name="Besser J."/>
            <person name="Gerner-Smidt P."/>
        </authorList>
    </citation>
    <scope>NUCLEOTIDE SEQUENCE</scope>
    <source>
        <strain evidence="2">PNUSAS095135</strain>
    </source>
</reference>
<keyword evidence="1" id="KW-0472">Membrane</keyword>
<evidence type="ECO:0000313" key="2">
    <source>
        <dbReference type="EMBL" id="ECR0192518.1"/>
    </source>
</evidence>
<proteinExistence type="predicted"/>
<feature type="transmembrane region" description="Helical" evidence="1">
    <location>
        <begin position="20"/>
        <end position="42"/>
    </location>
</feature>
<gene>
    <name evidence="2" type="ORF">F0712_19160</name>
</gene>